<dbReference type="InterPro" id="IPR011727">
    <property type="entry name" value="CHP02117"/>
</dbReference>
<dbReference type="NCBIfam" id="TIGR02117">
    <property type="entry name" value="chp_urease_rgn"/>
    <property type="match status" value="1"/>
</dbReference>
<dbReference type="EMBL" id="SBIW01000007">
    <property type="protein sequence ID" value="RWY50066.1"/>
    <property type="molecule type" value="Genomic_DNA"/>
</dbReference>
<dbReference type="AlphaFoldDB" id="A0A444MLD7"/>
<evidence type="ECO:0000313" key="2">
    <source>
        <dbReference type="EMBL" id="RWY50066.1"/>
    </source>
</evidence>
<keyword evidence="1" id="KW-0472">Membrane</keyword>
<sequence length="224" mass="25230">MKKFLKITLRVVLGLIAFVALYLFAAWSLSKITVPAEPGTSQDVTIYILTNGVHTDIVVPVKNEQMNWSKELKFENTVGKDTTANFVGMGWSDKGFYLNTPTWAELKFSVAFKAAFALSSSAIHATYHKELKESPSCKKLTISQAQYTRLIVYITQSFKTDAAGHLMNIKTNANYDTDDAFYEAHRKYNLFYTCNTWANNALKACGQKACLWTPADSPIFDKYE</sequence>
<organism evidence="2 3">
    <name type="scientific">Mucilaginibacter gilvus</name>
    <dbReference type="NCBI Taxonomy" id="2305909"/>
    <lineage>
        <taxon>Bacteria</taxon>
        <taxon>Pseudomonadati</taxon>
        <taxon>Bacteroidota</taxon>
        <taxon>Sphingobacteriia</taxon>
        <taxon>Sphingobacteriales</taxon>
        <taxon>Sphingobacteriaceae</taxon>
        <taxon>Mucilaginibacter</taxon>
    </lineage>
</organism>
<proteinExistence type="predicted"/>
<keyword evidence="3" id="KW-1185">Reference proteome</keyword>
<keyword evidence="1" id="KW-0812">Transmembrane</keyword>
<name>A0A444MLD7_9SPHI</name>
<protein>
    <submittedName>
        <fullName evidence="2">TIGR02117 family protein</fullName>
    </submittedName>
</protein>
<feature type="transmembrane region" description="Helical" evidence="1">
    <location>
        <begin position="7"/>
        <end position="29"/>
    </location>
</feature>
<dbReference type="OrthoDB" id="211174at2"/>
<gene>
    <name evidence="2" type="ORF">EPL05_14995</name>
</gene>
<accession>A0A444MLD7</accession>
<reference evidence="2 3" key="1">
    <citation type="submission" date="2019-01" db="EMBL/GenBank/DDBJ databases">
        <title>Mucilaginibacter antarcticum sp. nov., isolated from antarctic soil.</title>
        <authorList>
            <person name="Yan Y.-Q."/>
            <person name="Du Z.-J."/>
        </authorList>
    </citation>
    <scope>NUCLEOTIDE SEQUENCE [LARGE SCALE GENOMIC DNA]</scope>
    <source>
        <strain evidence="2 3">F01003</strain>
    </source>
</reference>
<dbReference type="Pfam" id="PF09601">
    <property type="entry name" value="DUF2459"/>
    <property type="match status" value="1"/>
</dbReference>
<evidence type="ECO:0000313" key="3">
    <source>
        <dbReference type="Proteomes" id="UP000286701"/>
    </source>
</evidence>
<dbReference type="RefSeq" id="WP_128534796.1">
    <property type="nucleotide sequence ID" value="NZ_SBIW01000007.1"/>
</dbReference>
<comment type="caution">
    <text evidence="2">The sequence shown here is derived from an EMBL/GenBank/DDBJ whole genome shotgun (WGS) entry which is preliminary data.</text>
</comment>
<keyword evidence="1" id="KW-1133">Transmembrane helix</keyword>
<evidence type="ECO:0000256" key="1">
    <source>
        <dbReference type="SAM" id="Phobius"/>
    </source>
</evidence>
<dbReference type="Proteomes" id="UP000286701">
    <property type="component" value="Unassembled WGS sequence"/>
</dbReference>